<keyword evidence="3" id="KW-0804">Transcription</keyword>
<dbReference type="GO" id="GO:0008270">
    <property type="term" value="F:zinc ion binding"/>
    <property type="evidence" value="ECO:0007669"/>
    <property type="project" value="InterPro"/>
</dbReference>
<proteinExistence type="predicted"/>
<protein>
    <recommendedName>
        <fullName evidence="6">Zn(2)-C6 fungal-type domain-containing protein</fullName>
    </recommendedName>
</protein>
<keyword evidence="8" id="KW-1185">Reference proteome</keyword>
<evidence type="ECO:0000259" key="6">
    <source>
        <dbReference type="PROSITE" id="PS50048"/>
    </source>
</evidence>
<dbReference type="InterPro" id="IPR007219">
    <property type="entry name" value="XnlR_reg_dom"/>
</dbReference>
<dbReference type="GO" id="GO:0000981">
    <property type="term" value="F:DNA-binding transcription factor activity, RNA polymerase II-specific"/>
    <property type="evidence" value="ECO:0007669"/>
    <property type="project" value="InterPro"/>
</dbReference>
<feature type="non-terminal residue" evidence="7">
    <location>
        <position position="1"/>
    </location>
</feature>
<feature type="non-terminal residue" evidence="7">
    <location>
        <position position="629"/>
    </location>
</feature>
<evidence type="ECO:0000256" key="2">
    <source>
        <dbReference type="ARBA" id="ARBA00023015"/>
    </source>
</evidence>
<feature type="domain" description="Zn(2)-C6 fungal-type" evidence="6">
    <location>
        <begin position="6"/>
        <end position="31"/>
    </location>
</feature>
<keyword evidence="1" id="KW-0479">Metal-binding</keyword>
<dbReference type="SUPFAM" id="SSF57701">
    <property type="entry name" value="Zn2/Cys6 DNA-binding domain"/>
    <property type="match status" value="1"/>
</dbReference>
<evidence type="ECO:0000256" key="4">
    <source>
        <dbReference type="ARBA" id="ARBA00023242"/>
    </source>
</evidence>
<comment type="caution">
    <text evidence="7">The sequence shown here is derived from an EMBL/GenBank/DDBJ whole genome shotgun (WGS) entry which is preliminary data.</text>
</comment>
<dbReference type="EMBL" id="JAGSXJ010000014">
    <property type="protein sequence ID" value="KAH6685923.1"/>
    <property type="molecule type" value="Genomic_DNA"/>
</dbReference>
<dbReference type="GO" id="GO:0006351">
    <property type="term" value="P:DNA-templated transcription"/>
    <property type="evidence" value="ECO:0007669"/>
    <property type="project" value="InterPro"/>
</dbReference>
<sequence length="629" mass="69799">AQSNECKRRKVKCDGEEPCSKCVRYGTSCQYPPPPQTLSPSPVHDELSPTSDQLASPASSFQTKQTHITEANFSTSEFCGPSSSEFTLNMVSGNLRAMGIPVTIPDRATAEIEGGPSDMSSRLAQYGPFMKLIVKDPLWGLNREDAAEDIDRWFQGTGVLYPVVDQAKLLQTTRKVFDAMDNARSHGLRNGAALVESLFTDDTNKLKLILAAGRTYRNGGRCDQAQKLLQSTLESIEGVLWNANTLNNIQLMLLMALYYYHLDEEVRTGRIIGFAARLCLEMGLHRRAVIDAFATDEERGDALRTFWCVYMLERRTSLGQGVPFSIQDSHIDPSLFRIGANDPFDSALLDWTKLAGKVWEALNARGEKEVEVKTDELDFLDYQITQWYDRLPEDLKLPRPGPEQGETATHKQAVLFLRRSHLQNLIYRPVLQTASRITQYSHYALSATRIAKDSLQTLSRLNQSTPLIGRNPVFFKHLLLTAFGNLLLAVVNASSMFCDSVKVEFDIALDLIRVLSGGSPLLMDLWKRLQGLGKLRAQLVRGSSPALEANSGSARDETSLADDSSDALLFDELLPHLPLDPGLLNMMELPGDVVGMTMVRDQMNGLFDFPAARGGGPFDGPFGTNLTWD</sequence>
<dbReference type="SMART" id="SM00906">
    <property type="entry name" value="Fungal_trans"/>
    <property type="match status" value="1"/>
</dbReference>
<dbReference type="InterPro" id="IPR001138">
    <property type="entry name" value="Zn2Cys6_DnaBD"/>
</dbReference>
<dbReference type="PANTHER" id="PTHR47424">
    <property type="entry name" value="REGULATORY PROTEIN GAL4"/>
    <property type="match status" value="1"/>
</dbReference>
<dbReference type="Pfam" id="PF04082">
    <property type="entry name" value="Fungal_trans"/>
    <property type="match status" value="1"/>
</dbReference>
<dbReference type="CDD" id="cd00067">
    <property type="entry name" value="GAL4"/>
    <property type="match status" value="1"/>
</dbReference>
<dbReference type="GO" id="GO:0000978">
    <property type="term" value="F:RNA polymerase II cis-regulatory region sequence-specific DNA binding"/>
    <property type="evidence" value="ECO:0007669"/>
    <property type="project" value="TreeGrafter"/>
</dbReference>
<evidence type="ECO:0000256" key="5">
    <source>
        <dbReference type="SAM" id="MobiDB-lite"/>
    </source>
</evidence>
<dbReference type="GO" id="GO:0000435">
    <property type="term" value="P:positive regulation of transcription from RNA polymerase II promoter by galactose"/>
    <property type="evidence" value="ECO:0007669"/>
    <property type="project" value="TreeGrafter"/>
</dbReference>
<dbReference type="InterPro" id="IPR051127">
    <property type="entry name" value="Fungal_SecMet_Regulators"/>
</dbReference>
<feature type="region of interest" description="Disordered" evidence="5">
    <location>
        <begin position="31"/>
        <end position="63"/>
    </location>
</feature>
<dbReference type="Pfam" id="PF00172">
    <property type="entry name" value="Zn_clus"/>
    <property type="match status" value="1"/>
</dbReference>
<evidence type="ECO:0000313" key="8">
    <source>
        <dbReference type="Proteomes" id="UP000770015"/>
    </source>
</evidence>
<name>A0A9P8VBH9_9PEZI</name>
<organism evidence="7 8">
    <name type="scientific">Plectosphaerella plurivora</name>
    <dbReference type="NCBI Taxonomy" id="936078"/>
    <lineage>
        <taxon>Eukaryota</taxon>
        <taxon>Fungi</taxon>
        <taxon>Dikarya</taxon>
        <taxon>Ascomycota</taxon>
        <taxon>Pezizomycotina</taxon>
        <taxon>Sordariomycetes</taxon>
        <taxon>Hypocreomycetidae</taxon>
        <taxon>Glomerellales</taxon>
        <taxon>Plectosphaerellaceae</taxon>
        <taxon>Plectosphaerella</taxon>
    </lineage>
</organism>
<dbReference type="OrthoDB" id="3971593at2759"/>
<evidence type="ECO:0000256" key="1">
    <source>
        <dbReference type="ARBA" id="ARBA00022723"/>
    </source>
</evidence>
<dbReference type="CDD" id="cd12148">
    <property type="entry name" value="fungal_TF_MHR"/>
    <property type="match status" value="1"/>
</dbReference>
<accession>A0A9P8VBH9</accession>
<reference evidence="7" key="1">
    <citation type="journal article" date="2021" name="Nat. Commun.">
        <title>Genetic determinants of endophytism in the Arabidopsis root mycobiome.</title>
        <authorList>
            <person name="Mesny F."/>
            <person name="Miyauchi S."/>
            <person name="Thiergart T."/>
            <person name="Pickel B."/>
            <person name="Atanasova L."/>
            <person name="Karlsson M."/>
            <person name="Huettel B."/>
            <person name="Barry K.W."/>
            <person name="Haridas S."/>
            <person name="Chen C."/>
            <person name="Bauer D."/>
            <person name="Andreopoulos W."/>
            <person name="Pangilinan J."/>
            <person name="LaButti K."/>
            <person name="Riley R."/>
            <person name="Lipzen A."/>
            <person name="Clum A."/>
            <person name="Drula E."/>
            <person name="Henrissat B."/>
            <person name="Kohler A."/>
            <person name="Grigoriev I.V."/>
            <person name="Martin F.M."/>
            <person name="Hacquard S."/>
        </authorList>
    </citation>
    <scope>NUCLEOTIDE SEQUENCE</scope>
    <source>
        <strain evidence="7">MPI-SDFR-AT-0117</strain>
    </source>
</reference>
<dbReference type="AlphaFoldDB" id="A0A9P8VBH9"/>
<keyword evidence="4" id="KW-0539">Nucleus</keyword>
<keyword evidence="2" id="KW-0805">Transcription regulation</keyword>
<gene>
    <name evidence="7" type="ORF">F5X68DRAFT_241246</name>
</gene>
<dbReference type="PANTHER" id="PTHR47424:SF5">
    <property type="entry name" value="ZN(II)2CYS6 TRANSCRIPTION FACTOR (EUROFUNG)"/>
    <property type="match status" value="1"/>
</dbReference>
<dbReference type="Gene3D" id="4.10.240.10">
    <property type="entry name" value="Zn(2)-C6 fungal-type DNA-binding domain"/>
    <property type="match status" value="1"/>
</dbReference>
<dbReference type="PROSITE" id="PS50048">
    <property type="entry name" value="ZN2_CY6_FUNGAL_2"/>
    <property type="match status" value="1"/>
</dbReference>
<evidence type="ECO:0000256" key="3">
    <source>
        <dbReference type="ARBA" id="ARBA00023163"/>
    </source>
</evidence>
<dbReference type="Proteomes" id="UP000770015">
    <property type="component" value="Unassembled WGS sequence"/>
</dbReference>
<dbReference type="SMART" id="SM00066">
    <property type="entry name" value="GAL4"/>
    <property type="match status" value="1"/>
</dbReference>
<dbReference type="InterPro" id="IPR036864">
    <property type="entry name" value="Zn2-C6_fun-type_DNA-bd_sf"/>
</dbReference>
<dbReference type="GO" id="GO:0005634">
    <property type="term" value="C:nucleus"/>
    <property type="evidence" value="ECO:0007669"/>
    <property type="project" value="TreeGrafter"/>
</dbReference>
<feature type="compositionally biased region" description="Polar residues" evidence="5">
    <location>
        <begin position="48"/>
        <end position="63"/>
    </location>
</feature>
<evidence type="ECO:0000313" key="7">
    <source>
        <dbReference type="EMBL" id="KAH6685923.1"/>
    </source>
</evidence>